<dbReference type="InterPro" id="IPR058347">
    <property type="entry name" value="DUF8034"/>
</dbReference>
<name>A0ABW0FN94_9CAUL</name>
<protein>
    <recommendedName>
        <fullName evidence="4">Twin-arginine translocation pathway signal protein</fullName>
    </recommendedName>
</protein>
<keyword evidence="3" id="KW-1185">Reference proteome</keyword>
<reference evidence="3" key="1">
    <citation type="journal article" date="2019" name="Int. J. Syst. Evol. Microbiol.">
        <title>The Global Catalogue of Microorganisms (GCM) 10K type strain sequencing project: providing services to taxonomists for standard genome sequencing and annotation.</title>
        <authorList>
            <consortium name="The Broad Institute Genomics Platform"/>
            <consortium name="The Broad Institute Genome Sequencing Center for Infectious Disease"/>
            <person name="Wu L."/>
            <person name="Ma J."/>
        </authorList>
    </citation>
    <scope>NUCLEOTIDE SEQUENCE [LARGE SCALE GENOMIC DNA]</scope>
    <source>
        <strain evidence="3">JCM 12125</strain>
    </source>
</reference>
<dbReference type="RefSeq" id="WP_374038962.1">
    <property type="nucleotide sequence ID" value="NZ_CP169082.1"/>
</dbReference>
<dbReference type="InterPro" id="IPR006311">
    <property type="entry name" value="TAT_signal"/>
</dbReference>
<dbReference type="EMBL" id="JBHSLF010000011">
    <property type="protein sequence ID" value="MFC5343225.1"/>
    <property type="molecule type" value="Genomic_DNA"/>
</dbReference>
<evidence type="ECO:0000313" key="3">
    <source>
        <dbReference type="Proteomes" id="UP001596152"/>
    </source>
</evidence>
<feature type="signal peptide" evidence="1">
    <location>
        <begin position="1"/>
        <end position="28"/>
    </location>
</feature>
<evidence type="ECO:0000256" key="1">
    <source>
        <dbReference type="SAM" id="SignalP"/>
    </source>
</evidence>
<sequence length="617" mass="69111">MIRADRRSFLCGSAVGALALAAAPAAKAATARITVSTPMAPPDWALLQRRLLHANAEACKVFYDRYFDERGYFLCFERWGANDGPDDAIENVNDWPLLHALGGAEIVKTMYTQAWEGHLRQFTAAKTKDVEIAREGMFYKEFNVQLDWQHHAEEMTLFNVQGLSDPNNPRFHDRARRFSALYMGEDPDAPNYDPEHKVIRSLMNGSRGPMLRKATALDWAGDPFDTTGFFMEHGEDTYEQTLHHYDEYTDVVGDHPLNLFATTLALNAYMIDHQPKYRDWLLGYVDAWAQRAKDNNDLLPSNVGLDGIIGSAADGNWWGGTYGWGFSPVNPVTGQREDRSRVLRTILGFFNAYLLTGDDKYLDTWRKQADRLNAARRTVDGQVQTPTMYGPEGWYGWKNGPHQTNSLDIWWFSMKASDRARAPDHPWVAFLEGRNPDFPEAALRDGLAQVAARAELQRQDTTTPDTRLADACLDINPARVTALMQTMMGAIHIARPGWSPTTANAGGSPLYARLRYFDPDSRRAGVPEDVAALVDRMTADETAVTLINLDVTRPKTVTVQGGGYGEHQIRSVTIGETRQAVDASTFTVTLAPGAGARLVLAMDRYVNQPTLRFPWDR</sequence>
<proteinExistence type="predicted"/>
<evidence type="ECO:0008006" key="4">
    <source>
        <dbReference type="Google" id="ProtNLM"/>
    </source>
</evidence>
<gene>
    <name evidence="2" type="ORF">ACFPIE_04815</name>
</gene>
<accession>A0ABW0FN94</accession>
<feature type="chain" id="PRO_5045338262" description="Twin-arginine translocation pathway signal protein" evidence="1">
    <location>
        <begin position="29"/>
        <end position="617"/>
    </location>
</feature>
<dbReference type="PROSITE" id="PS51318">
    <property type="entry name" value="TAT"/>
    <property type="match status" value="1"/>
</dbReference>
<organism evidence="2 3">
    <name type="scientific">Brevundimonas staleyi</name>
    <dbReference type="NCBI Taxonomy" id="74326"/>
    <lineage>
        <taxon>Bacteria</taxon>
        <taxon>Pseudomonadati</taxon>
        <taxon>Pseudomonadota</taxon>
        <taxon>Alphaproteobacteria</taxon>
        <taxon>Caulobacterales</taxon>
        <taxon>Caulobacteraceae</taxon>
        <taxon>Brevundimonas</taxon>
    </lineage>
</organism>
<keyword evidence="1" id="KW-0732">Signal</keyword>
<comment type="caution">
    <text evidence="2">The sequence shown here is derived from an EMBL/GenBank/DDBJ whole genome shotgun (WGS) entry which is preliminary data.</text>
</comment>
<dbReference type="Pfam" id="PF26099">
    <property type="entry name" value="DUF8034"/>
    <property type="match status" value="2"/>
</dbReference>
<dbReference type="Proteomes" id="UP001596152">
    <property type="component" value="Unassembled WGS sequence"/>
</dbReference>
<evidence type="ECO:0000313" key="2">
    <source>
        <dbReference type="EMBL" id="MFC5343225.1"/>
    </source>
</evidence>